<evidence type="ECO:0000256" key="7">
    <source>
        <dbReference type="ARBA" id="ARBA00023125"/>
    </source>
</evidence>
<evidence type="ECO:0000256" key="10">
    <source>
        <dbReference type="ARBA" id="ARBA00024874"/>
    </source>
</evidence>
<evidence type="ECO:0000256" key="3">
    <source>
        <dbReference type="ARBA" id="ARBA00022491"/>
    </source>
</evidence>
<dbReference type="PANTHER" id="PTHR30204:SF69">
    <property type="entry name" value="MERR-FAMILY TRANSCRIPTIONAL REGULATOR"/>
    <property type="match status" value="1"/>
</dbReference>
<organism evidence="13 14">
    <name type="scientific">Ramlibacter lithotrophicus</name>
    <dbReference type="NCBI Taxonomy" id="2606681"/>
    <lineage>
        <taxon>Bacteria</taxon>
        <taxon>Pseudomonadati</taxon>
        <taxon>Pseudomonadota</taxon>
        <taxon>Betaproteobacteria</taxon>
        <taxon>Burkholderiales</taxon>
        <taxon>Comamonadaceae</taxon>
        <taxon>Ramlibacter</taxon>
    </lineage>
</organism>
<evidence type="ECO:0000313" key="14">
    <source>
        <dbReference type="Proteomes" id="UP000521868"/>
    </source>
</evidence>
<evidence type="ECO:0000256" key="2">
    <source>
        <dbReference type="ARBA" id="ARBA00022466"/>
    </source>
</evidence>
<keyword evidence="9" id="KW-0804">Transcription</keyword>
<keyword evidence="3" id="KW-0678">Repressor</keyword>
<dbReference type="GO" id="GO:0003700">
    <property type="term" value="F:DNA-binding transcription factor activity"/>
    <property type="evidence" value="ECO:0007669"/>
    <property type="project" value="InterPro"/>
</dbReference>
<dbReference type="PANTHER" id="PTHR30204">
    <property type="entry name" value="REDOX-CYCLING DRUG-SENSING TRANSCRIPTIONAL ACTIVATOR SOXR"/>
    <property type="match status" value="1"/>
</dbReference>
<dbReference type="Gene3D" id="1.10.1660.10">
    <property type="match status" value="1"/>
</dbReference>
<evidence type="ECO:0000256" key="6">
    <source>
        <dbReference type="ARBA" id="ARBA00023015"/>
    </source>
</evidence>
<dbReference type="InterPro" id="IPR047057">
    <property type="entry name" value="MerR_fam"/>
</dbReference>
<dbReference type="EMBL" id="VTOX01000006">
    <property type="protein sequence ID" value="NKE67563.1"/>
    <property type="molecule type" value="Genomic_DNA"/>
</dbReference>
<dbReference type="SMART" id="SM00422">
    <property type="entry name" value="HTH_MERR"/>
    <property type="match status" value="1"/>
</dbReference>
<dbReference type="InterPro" id="IPR009061">
    <property type="entry name" value="DNA-bd_dom_put_sf"/>
</dbReference>
<keyword evidence="11" id="KW-0175">Coiled coil</keyword>
<dbReference type="GO" id="GO:0003677">
    <property type="term" value="F:DNA binding"/>
    <property type="evidence" value="ECO:0007669"/>
    <property type="project" value="UniProtKB-KW"/>
</dbReference>
<proteinExistence type="predicted"/>
<evidence type="ECO:0000256" key="8">
    <source>
        <dbReference type="ARBA" id="ARBA00023159"/>
    </source>
</evidence>
<evidence type="ECO:0000256" key="4">
    <source>
        <dbReference type="ARBA" id="ARBA00022723"/>
    </source>
</evidence>
<dbReference type="InterPro" id="IPR011794">
    <property type="entry name" value="MerR"/>
</dbReference>
<keyword evidence="14" id="KW-1185">Reference proteome</keyword>
<evidence type="ECO:0000256" key="11">
    <source>
        <dbReference type="SAM" id="Coils"/>
    </source>
</evidence>
<evidence type="ECO:0000256" key="5">
    <source>
        <dbReference type="ARBA" id="ARBA00022914"/>
    </source>
</evidence>
<feature type="domain" description="HTH merR-type" evidence="12">
    <location>
        <begin position="1"/>
        <end position="69"/>
    </location>
</feature>
<evidence type="ECO:0000313" key="13">
    <source>
        <dbReference type="EMBL" id="NKE67563.1"/>
    </source>
</evidence>
<dbReference type="PRINTS" id="PR00040">
    <property type="entry name" value="HTHMERR"/>
</dbReference>
<reference evidence="13 14" key="1">
    <citation type="journal article" date="2020" name="Nature">
        <title>Bacterial chemolithoautotrophy via manganese oxidation.</title>
        <authorList>
            <person name="Yu H."/>
            <person name="Leadbetter J.R."/>
        </authorList>
    </citation>
    <scope>NUCLEOTIDE SEQUENCE [LARGE SCALE GENOMIC DNA]</scope>
    <source>
        <strain evidence="13 14">RBP-1</strain>
    </source>
</reference>
<protein>
    <recommendedName>
        <fullName evidence="1">Mercuric resistance operon regulatory protein</fullName>
    </recommendedName>
</protein>
<dbReference type="SUPFAM" id="SSF46955">
    <property type="entry name" value="Putative DNA-binding domain"/>
    <property type="match status" value="1"/>
</dbReference>
<keyword evidence="8" id="KW-0010">Activator</keyword>
<evidence type="ECO:0000259" key="12">
    <source>
        <dbReference type="PROSITE" id="PS50937"/>
    </source>
</evidence>
<keyword evidence="6" id="KW-0805">Transcription regulation</keyword>
<dbReference type="Pfam" id="PF13411">
    <property type="entry name" value="MerR_1"/>
    <property type="match status" value="1"/>
</dbReference>
<dbReference type="GO" id="GO:0045340">
    <property type="term" value="F:mercury ion binding"/>
    <property type="evidence" value="ECO:0007669"/>
    <property type="project" value="InterPro"/>
</dbReference>
<comment type="function">
    <text evidence="10">Mediates the mercuric-dependent induction of mercury resistance operon. In the absence of mercury MerR represses transcription by binding tightly to the mer operator region; when mercury is present the dimeric complex binds a single ion and becomes a potent transcriptional activator, while remaining bound to the mer site.</text>
</comment>
<dbReference type="AlphaFoldDB" id="A0A7X6DIB3"/>
<dbReference type="Proteomes" id="UP000521868">
    <property type="component" value="Unassembled WGS sequence"/>
</dbReference>
<keyword evidence="7 13" id="KW-0238">DNA-binding</keyword>
<accession>A0A7X6DIB3</accession>
<keyword evidence="4" id="KW-0479">Metal-binding</keyword>
<evidence type="ECO:0000256" key="1">
    <source>
        <dbReference type="ARBA" id="ARBA00017146"/>
    </source>
</evidence>
<feature type="coiled-coil region" evidence="11">
    <location>
        <begin position="86"/>
        <end position="116"/>
    </location>
</feature>
<dbReference type="CDD" id="cd04783">
    <property type="entry name" value="HTH_MerR1"/>
    <property type="match status" value="1"/>
</dbReference>
<keyword evidence="2" id="KW-0475">Mercuric resistance</keyword>
<sequence length="133" mass="14726">MTIGQLAAAAGVNVETVRYYQRRALLAVPRREPGSIARYPESALTRLRFIKRAQSLGFSLDDVQVLLSLEDGQACSSARELGERKLAAVRERISSLRALEEALQRLVASCSTTRRKVNCPLIEALMRADRALV</sequence>
<dbReference type="GO" id="GO:0046689">
    <property type="term" value="P:response to mercury ion"/>
    <property type="evidence" value="ECO:0007669"/>
    <property type="project" value="UniProtKB-KW"/>
</dbReference>
<dbReference type="InterPro" id="IPR000551">
    <property type="entry name" value="MerR-type_HTH_dom"/>
</dbReference>
<evidence type="ECO:0000256" key="9">
    <source>
        <dbReference type="ARBA" id="ARBA00023163"/>
    </source>
</evidence>
<comment type="caution">
    <text evidence="13">The sequence shown here is derived from an EMBL/GenBank/DDBJ whole genome shotgun (WGS) entry which is preliminary data.</text>
</comment>
<keyword evidence="5" id="KW-0476">Mercury</keyword>
<gene>
    <name evidence="13" type="ORF">RAMLITH_17205</name>
</gene>
<name>A0A7X6DIB3_9BURK</name>
<dbReference type="PROSITE" id="PS50937">
    <property type="entry name" value="HTH_MERR_2"/>
    <property type="match status" value="1"/>
</dbReference>